<dbReference type="GO" id="GO:0000427">
    <property type="term" value="C:plastid-encoded plastid RNA polymerase complex"/>
    <property type="evidence" value="ECO:0007669"/>
    <property type="project" value="InterPro"/>
</dbReference>
<organism evidence="1 2">
    <name type="scientific">Ceratodon purpureus</name>
    <name type="common">Fire moss</name>
    <name type="synonym">Dicranum purpureum</name>
    <dbReference type="NCBI Taxonomy" id="3225"/>
    <lineage>
        <taxon>Eukaryota</taxon>
        <taxon>Viridiplantae</taxon>
        <taxon>Streptophyta</taxon>
        <taxon>Embryophyta</taxon>
        <taxon>Bryophyta</taxon>
        <taxon>Bryophytina</taxon>
        <taxon>Bryopsida</taxon>
        <taxon>Dicranidae</taxon>
        <taxon>Pseudoditrichales</taxon>
        <taxon>Ditrichaceae</taxon>
        <taxon>Ceratodon</taxon>
    </lineage>
</organism>
<name>A0A8T0GY71_CERPU</name>
<keyword evidence="2" id="KW-1185">Reference proteome</keyword>
<comment type="caution">
    <text evidence="1">The sequence shown here is derived from an EMBL/GenBank/DDBJ whole genome shotgun (WGS) entry which is preliminary data.</text>
</comment>
<dbReference type="PANTHER" id="PTHR37257:SF1">
    <property type="entry name" value="PROTEIN PLASTID TRANSCRIPTIONALLY ACTIVE 7"/>
    <property type="match status" value="1"/>
</dbReference>
<dbReference type="AlphaFoldDB" id="A0A8T0GY71"/>
<dbReference type="InterPro" id="IPR038958">
    <property type="entry name" value="PTAC7"/>
</dbReference>
<evidence type="ECO:0000313" key="1">
    <source>
        <dbReference type="EMBL" id="KAG0563507.1"/>
    </source>
</evidence>
<evidence type="ECO:0000313" key="2">
    <source>
        <dbReference type="Proteomes" id="UP000822688"/>
    </source>
</evidence>
<reference evidence="1" key="1">
    <citation type="submission" date="2020-06" db="EMBL/GenBank/DDBJ databases">
        <title>WGS assembly of Ceratodon purpureus strain R40.</title>
        <authorList>
            <person name="Carey S.B."/>
            <person name="Jenkins J."/>
            <person name="Shu S."/>
            <person name="Lovell J.T."/>
            <person name="Sreedasyam A."/>
            <person name="Maumus F."/>
            <person name="Tiley G.P."/>
            <person name="Fernandez-Pozo N."/>
            <person name="Barry K."/>
            <person name="Chen C."/>
            <person name="Wang M."/>
            <person name="Lipzen A."/>
            <person name="Daum C."/>
            <person name="Saski C.A."/>
            <person name="Payton A.C."/>
            <person name="Mcbreen J.C."/>
            <person name="Conrad R.E."/>
            <person name="Kollar L.M."/>
            <person name="Olsson S."/>
            <person name="Huttunen S."/>
            <person name="Landis J.B."/>
            <person name="Wickett N.J."/>
            <person name="Johnson M.G."/>
            <person name="Rensing S.A."/>
            <person name="Grimwood J."/>
            <person name="Schmutz J."/>
            <person name="Mcdaniel S.F."/>
        </authorList>
    </citation>
    <scope>NUCLEOTIDE SEQUENCE</scope>
    <source>
        <strain evidence="1">R40</strain>
    </source>
</reference>
<dbReference type="GO" id="GO:0042793">
    <property type="term" value="P:plastid transcription"/>
    <property type="evidence" value="ECO:0007669"/>
    <property type="project" value="InterPro"/>
</dbReference>
<protein>
    <submittedName>
        <fullName evidence="1">Uncharacterized protein</fullName>
    </submittedName>
</protein>
<proteinExistence type="predicted"/>
<sequence>MALSSAPSFCFCASVSNDVLAYASRSSTHLVQQQSKGLPRISCKADDTIGSKRKGRRGGRKDPLMDEKEGIWPYLQTQERMIVDLNKQLLVDTENLLHRANNKFGLVLEIAEEANEYLRNNKDEALTKKPILKVMSDRINEAAGENIRDAYCEETFDPQE</sequence>
<dbReference type="PANTHER" id="PTHR37257">
    <property type="entry name" value="PROTEIN PLASTID TRANSCRIPTIONALLY ACTIVE 7"/>
    <property type="match status" value="1"/>
</dbReference>
<dbReference type="EMBL" id="CM026429">
    <property type="protein sequence ID" value="KAG0563507.1"/>
    <property type="molecule type" value="Genomic_DNA"/>
</dbReference>
<dbReference type="Proteomes" id="UP000822688">
    <property type="component" value="Chromosome 8"/>
</dbReference>
<accession>A0A8T0GY71</accession>
<gene>
    <name evidence="1" type="ORF">KC19_8G036900</name>
</gene>